<dbReference type="Pfam" id="PF01408">
    <property type="entry name" value="GFO_IDH_MocA"/>
    <property type="match status" value="1"/>
</dbReference>
<dbReference type="Pfam" id="PF02894">
    <property type="entry name" value="GFO_IDH_MocA_C"/>
    <property type="match status" value="1"/>
</dbReference>
<gene>
    <name evidence="3" type="ORF">KHLLAP_LOCUS1117</name>
</gene>
<dbReference type="Proteomes" id="UP001295740">
    <property type="component" value="Unassembled WGS sequence"/>
</dbReference>
<dbReference type="PANTHER" id="PTHR43377">
    <property type="entry name" value="BILIVERDIN REDUCTASE A"/>
    <property type="match status" value="1"/>
</dbReference>
<keyword evidence="4" id="KW-1185">Reference proteome</keyword>
<dbReference type="GO" id="GO:0000166">
    <property type="term" value="F:nucleotide binding"/>
    <property type="evidence" value="ECO:0007669"/>
    <property type="project" value="InterPro"/>
</dbReference>
<dbReference type="Gene3D" id="3.30.360.10">
    <property type="entry name" value="Dihydrodipicolinate Reductase, domain 2"/>
    <property type="match status" value="1"/>
</dbReference>
<dbReference type="InterPro" id="IPR036291">
    <property type="entry name" value="NAD(P)-bd_dom_sf"/>
</dbReference>
<dbReference type="InterPro" id="IPR051450">
    <property type="entry name" value="Gfo/Idh/MocA_Oxidoreductases"/>
</dbReference>
<comment type="caution">
    <text evidence="3">The sequence shown here is derived from an EMBL/GenBank/DDBJ whole genome shotgun (WGS) entry which is preliminary data.</text>
</comment>
<name>A0AAI8V913_9PEZI</name>
<dbReference type="PANTHER" id="PTHR43377:SF1">
    <property type="entry name" value="BILIVERDIN REDUCTASE A"/>
    <property type="match status" value="1"/>
</dbReference>
<sequence length="360" mass="38921">MTRHKDIQTAIVGAGLIGPRHASAIQNVPGANVLCIIDPNPATKKVADEFNALYFPSIAAFKQSDYKADAALVCTPNHTHIPVANELLDLKIPLLVEKPFCVEIPPAQALVKRAEGQQTPILVGHHRRFNPYVTTARNVLDSGKIGKVVAIQGSWTTLKPPKYFDPPAEWRRTKGSGGPIRINFVHEVDMLRFLFGNIVRVAAEGGPVTRESHGVEESCAILLRFQSGVVGTFVLSDAVASGHNFESGTGENPMVPMSGSEFLRVYGTRGTLSVPSASVVRFSEPPAGKETGWECPMQYEKPETLPGVDAVPFEEQIKHFIRVVHGEEQPSCTAADGLAAVRVCEAVSLAMERGSWVDVA</sequence>
<dbReference type="SUPFAM" id="SSF55347">
    <property type="entry name" value="Glyceraldehyde-3-phosphate dehydrogenase-like, C-terminal domain"/>
    <property type="match status" value="1"/>
</dbReference>
<evidence type="ECO:0000313" key="3">
    <source>
        <dbReference type="EMBL" id="CAJ2500649.1"/>
    </source>
</evidence>
<evidence type="ECO:0000259" key="1">
    <source>
        <dbReference type="Pfam" id="PF01408"/>
    </source>
</evidence>
<protein>
    <submittedName>
        <fullName evidence="3">Uu.00g035020.m01.CDS01</fullName>
    </submittedName>
</protein>
<dbReference type="SUPFAM" id="SSF51735">
    <property type="entry name" value="NAD(P)-binding Rossmann-fold domains"/>
    <property type="match status" value="1"/>
</dbReference>
<dbReference type="InterPro" id="IPR004104">
    <property type="entry name" value="Gfo/Idh/MocA-like_OxRdtase_C"/>
</dbReference>
<proteinExistence type="predicted"/>
<dbReference type="InterPro" id="IPR000683">
    <property type="entry name" value="Gfo/Idh/MocA-like_OxRdtase_N"/>
</dbReference>
<organism evidence="3 4">
    <name type="scientific">Anthostomella pinea</name>
    <dbReference type="NCBI Taxonomy" id="933095"/>
    <lineage>
        <taxon>Eukaryota</taxon>
        <taxon>Fungi</taxon>
        <taxon>Dikarya</taxon>
        <taxon>Ascomycota</taxon>
        <taxon>Pezizomycotina</taxon>
        <taxon>Sordariomycetes</taxon>
        <taxon>Xylariomycetidae</taxon>
        <taxon>Xylariales</taxon>
        <taxon>Xylariaceae</taxon>
        <taxon>Anthostomella</taxon>
    </lineage>
</organism>
<accession>A0AAI8V913</accession>
<feature type="domain" description="Gfo/Idh/MocA-like oxidoreductase N-terminal" evidence="1">
    <location>
        <begin position="8"/>
        <end position="125"/>
    </location>
</feature>
<dbReference type="AlphaFoldDB" id="A0AAI8V913"/>
<feature type="domain" description="Gfo/Idh/MocA-like oxidoreductase C-terminal" evidence="2">
    <location>
        <begin position="139"/>
        <end position="359"/>
    </location>
</feature>
<evidence type="ECO:0000259" key="2">
    <source>
        <dbReference type="Pfam" id="PF02894"/>
    </source>
</evidence>
<reference evidence="3" key="1">
    <citation type="submission" date="2023-10" db="EMBL/GenBank/DDBJ databases">
        <authorList>
            <person name="Hackl T."/>
        </authorList>
    </citation>
    <scope>NUCLEOTIDE SEQUENCE</scope>
</reference>
<dbReference type="Gene3D" id="3.40.50.720">
    <property type="entry name" value="NAD(P)-binding Rossmann-like Domain"/>
    <property type="match status" value="1"/>
</dbReference>
<dbReference type="EMBL" id="CAUWAG010000003">
    <property type="protein sequence ID" value="CAJ2500649.1"/>
    <property type="molecule type" value="Genomic_DNA"/>
</dbReference>
<evidence type="ECO:0000313" key="4">
    <source>
        <dbReference type="Proteomes" id="UP001295740"/>
    </source>
</evidence>